<dbReference type="InterPro" id="IPR015854">
    <property type="entry name" value="ABC_transpr_LolD-like"/>
</dbReference>
<sequence>MSRAGLSISVAAMTLRHANGTVALDRVSLELGEGSICAIMGASGSGKSSLLAAIGGRAMACQGRILLGGTLLLPQTLPGLRPMIGQVYQDHRLVRQSSVLANVLAGAAATLPLWRVLTDRYPTDLVERAGYLLDLLGLDESFLSRRLDSLSGGQAQRVGIARALIGGPRLILADEPVASLDPPTALRALRAISSVARETGATVVCALHQPDLAASFAQRIIHLQKGRIVSADGSVGRDAA</sequence>
<dbReference type="GO" id="GO:0005886">
    <property type="term" value="C:plasma membrane"/>
    <property type="evidence" value="ECO:0007669"/>
    <property type="project" value="TreeGrafter"/>
</dbReference>
<dbReference type="GO" id="GO:0016887">
    <property type="term" value="F:ATP hydrolysis activity"/>
    <property type="evidence" value="ECO:0007669"/>
    <property type="project" value="InterPro"/>
</dbReference>
<dbReference type="GO" id="GO:0005524">
    <property type="term" value="F:ATP binding"/>
    <property type="evidence" value="ECO:0007669"/>
    <property type="project" value="UniProtKB-KW"/>
</dbReference>
<dbReference type="AlphaFoldDB" id="Q2G833"/>
<name>Q2G833_NOVAD</name>
<dbReference type="Gene3D" id="3.40.50.300">
    <property type="entry name" value="P-loop containing nucleotide triphosphate hydrolases"/>
    <property type="match status" value="1"/>
</dbReference>
<dbReference type="InterPro" id="IPR017871">
    <property type="entry name" value="ABC_transporter-like_CS"/>
</dbReference>
<feature type="domain" description="ABC transporter" evidence="3">
    <location>
        <begin position="8"/>
        <end position="239"/>
    </location>
</feature>
<dbReference type="EMBL" id="CP000248">
    <property type="protein sequence ID" value="ABD25990.1"/>
    <property type="molecule type" value="Genomic_DNA"/>
</dbReference>
<dbReference type="Proteomes" id="UP000009134">
    <property type="component" value="Chromosome"/>
</dbReference>
<dbReference type="GO" id="GO:0022857">
    <property type="term" value="F:transmembrane transporter activity"/>
    <property type="evidence" value="ECO:0007669"/>
    <property type="project" value="TreeGrafter"/>
</dbReference>
<gene>
    <name evidence="4" type="ordered locus">Saro_1550</name>
</gene>
<dbReference type="PROSITE" id="PS50893">
    <property type="entry name" value="ABC_TRANSPORTER_2"/>
    <property type="match status" value="1"/>
</dbReference>
<dbReference type="InterPro" id="IPR003593">
    <property type="entry name" value="AAA+_ATPase"/>
</dbReference>
<reference evidence="5" key="1">
    <citation type="submission" date="2006-01" db="EMBL/GenBank/DDBJ databases">
        <title>Complete sequence of Novosphingobium aromaticivorans DSM 12444.</title>
        <authorList>
            <consortium name="US DOE Joint Genome Institute"/>
            <person name="Copeland A."/>
            <person name="Lucas S."/>
            <person name="Lapidus A."/>
            <person name="Barry K."/>
            <person name="Detter J.C."/>
            <person name="Glavina T."/>
            <person name="Hammon N."/>
            <person name="Israni S."/>
            <person name="Pitluck S."/>
            <person name="Chain P."/>
            <person name="Malfatti S."/>
            <person name="Shin M."/>
            <person name="Vergez L."/>
            <person name="Schmutz J."/>
            <person name="Larimer F."/>
            <person name="Land M."/>
            <person name="Kyrpides N."/>
            <person name="Ivanova N."/>
            <person name="Fredrickson J."/>
            <person name="Balkwill D."/>
            <person name="Romine M.F."/>
            <person name="Richardson P."/>
        </authorList>
    </citation>
    <scope>NUCLEOTIDE SEQUENCE [LARGE SCALE GENOMIC DNA]</scope>
    <source>
        <strain evidence="5">ATCC 700278 / DSM 12444 / CCUG 56034 / CIP 105152 / NBRC 16084 / F199</strain>
    </source>
</reference>
<dbReference type="eggNOG" id="COG3638">
    <property type="taxonomic scope" value="Bacteria"/>
</dbReference>
<dbReference type="PANTHER" id="PTHR24220">
    <property type="entry name" value="IMPORT ATP-BINDING PROTEIN"/>
    <property type="match status" value="1"/>
</dbReference>
<organism evidence="4 5">
    <name type="scientific">Novosphingobium aromaticivorans (strain ATCC 700278 / DSM 12444 / CCUG 56034 / CIP 105152 / NBRC 16084 / F199)</name>
    <dbReference type="NCBI Taxonomy" id="279238"/>
    <lineage>
        <taxon>Bacteria</taxon>
        <taxon>Pseudomonadati</taxon>
        <taxon>Pseudomonadota</taxon>
        <taxon>Alphaproteobacteria</taxon>
        <taxon>Sphingomonadales</taxon>
        <taxon>Sphingomonadaceae</taxon>
        <taxon>Novosphingobium</taxon>
    </lineage>
</organism>
<keyword evidence="2" id="KW-0067">ATP-binding</keyword>
<evidence type="ECO:0000313" key="5">
    <source>
        <dbReference type="Proteomes" id="UP000009134"/>
    </source>
</evidence>
<dbReference type="RefSeq" id="WP_011445200.1">
    <property type="nucleotide sequence ID" value="NC_007794.1"/>
</dbReference>
<dbReference type="SMART" id="SM00382">
    <property type="entry name" value="AAA"/>
    <property type="match status" value="1"/>
</dbReference>
<accession>Q2G833</accession>
<protein>
    <submittedName>
        <fullName evidence="4">ABC transporter related protein</fullName>
    </submittedName>
</protein>
<evidence type="ECO:0000259" key="3">
    <source>
        <dbReference type="PROSITE" id="PS50893"/>
    </source>
</evidence>
<evidence type="ECO:0000313" key="4">
    <source>
        <dbReference type="EMBL" id="ABD25990.1"/>
    </source>
</evidence>
<keyword evidence="5" id="KW-1185">Reference proteome</keyword>
<dbReference type="InterPro" id="IPR027417">
    <property type="entry name" value="P-loop_NTPase"/>
</dbReference>
<evidence type="ECO:0000256" key="1">
    <source>
        <dbReference type="ARBA" id="ARBA00022741"/>
    </source>
</evidence>
<dbReference type="InterPro" id="IPR003439">
    <property type="entry name" value="ABC_transporter-like_ATP-bd"/>
</dbReference>
<dbReference type="PROSITE" id="PS00211">
    <property type="entry name" value="ABC_TRANSPORTER_1"/>
    <property type="match status" value="1"/>
</dbReference>
<proteinExistence type="predicted"/>
<keyword evidence="1" id="KW-0547">Nucleotide-binding</keyword>
<dbReference type="Pfam" id="PF00005">
    <property type="entry name" value="ABC_tran"/>
    <property type="match status" value="1"/>
</dbReference>
<evidence type="ECO:0000256" key="2">
    <source>
        <dbReference type="ARBA" id="ARBA00022840"/>
    </source>
</evidence>
<dbReference type="STRING" id="279238.Saro_1550"/>
<dbReference type="SUPFAM" id="SSF52540">
    <property type="entry name" value="P-loop containing nucleoside triphosphate hydrolases"/>
    <property type="match status" value="1"/>
</dbReference>
<dbReference type="KEGG" id="nar:Saro_1550"/>
<dbReference type="HOGENOM" id="CLU_000604_1_22_5"/>